<dbReference type="OrthoDB" id="5572844at2759"/>
<reference evidence="2 3" key="1">
    <citation type="submission" date="2014-04" db="EMBL/GenBank/DDBJ databases">
        <authorList>
            <consortium name="DOE Joint Genome Institute"/>
            <person name="Kuo A."/>
            <person name="Tarkka M."/>
            <person name="Buscot F."/>
            <person name="Kohler A."/>
            <person name="Nagy L.G."/>
            <person name="Floudas D."/>
            <person name="Copeland A."/>
            <person name="Barry K.W."/>
            <person name="Cichocki N."/>
            <person name="Veneault-Fourrey C."/>
            <person name="LaButti K."/>
            <person name="Lindquist E.A."/>
            <person name="Lipzen A."/>
            <person name="Lundell T."/>
            <person name="Morin E."/>
            <person name="Murat C."/>
            <person name="Sun H."/>
            <person name="Tunlid A."/>
            <person name="Henrissat B."/>
            <person name="Grigoriev I.V."/>
            <person name="Hibbett D.S."/>
            <person name="Martin F."/>
            <person name="Nordberg H.P."/>
            <person name="Cantor M.N."/>
            <person name="Hua S.X."/>
        </authorList>
    </citation>
    <scope>NUCLEOTIDE SEQUENCE [LARGE SCALE GENOMIC DNA]</scope>
    <source>
        <strain evidence="2 3">F 1598</strain>
    </source>
</reference>
<name>A0A0C3C321_PILCF</name>
<evidence type="ECO:0000313" key="3">
    <source>
        <dbReference type="Proteomes" id="UP000054166"/>
    </source>
</evidence>
<feature type="region of interest" description="Disordered" evidence="1">
    <location>
        <begin position="406"/>
        <end position="450"/>
    </location>
</feature>
<dbReference type="InterPro" id="IPR018608">
    <property type="entry name" value="Gti1/Pac2"/>
</dbReference>
<reference evidence="3" key="2">
    <citation type="submission" date="2015-01" db="EMBL/GenBank/DDBJ databases">
        <title>Evolutionary Origins and Diversification of the Mycorrhizal Mutualists.</title>
        <authorList>
            <consortium name="DOE Joint Genome Institute"/>
            <consortium name="Mycorrhizal Genomics Consortium"/>
            <person name="Kohler A."/>
            <person name="Kuo A."/>
            <person name="Nagy L.G."/>
            <person name="Floudas D."/>
            <person name="Copeland A."/>
            <person name="Barry K.W."/>
            <person name="Cichocki N."/>
            <person name="Veneault-Fourrey C."/>
            <person name="LaButti K."/>
            <person name="Lindquist E.A."/>
            <person name="Lipzen A."/>
            <person name="Lundell T."/>
            <person name="Morin E."/>
            <person name="Murat C."/>
            <person name="Riley R."/>
            <person name="Ohm R."/>
            <person name="Sun H."/>
            <person name="Tunlid A."/>
            <person name="Henrissat B."/>
            <person name="Grigoriev I.V."/>
            <person name="Hibbett D.S."/>
            <person name="Martin F."/>
        </authorList>
    </citation>
    <scope>NUCLEOTIDE SEQUENCE [LARGE SCALE GENOMIC DNA]</scope>
    <source>
        <strain evidence="3">F 1598</strain>
    </source>
</reference>
<feature type="compositionally biased region" description="Low complexity" evidence="1">
    <location>
        <begin position="348"/>
        <end position="364"/>
    </location>
</feature>
<dbReference type="EMBL" id="KN832989">
    <property type="protein sequence ID" value="KIM83967.1"/>
    <property type="molecule type" value="Genomic_DNA"/>
</dbReference>
<dbReference type="PANTHER" id="PTHR28027">
    <property type="entry name" value="TRANSCRIPTIONAL REGULATOR MIT1"/>
    <property type="match status" value="1"/>
</dbReference>
<dbReference type="PANTHER" id="PTHR28027:SF2">
    <property type="entry name" value="TRANSCRIPTIONAL REGULATOR MIT1"/>
    <property type="match status" value="1"/>
</dbReference>
<accession>A0A0C3C321</accession>
<proteinExistence type="predicted"/>
<dbReference type="Proteomes" id="UP000054166">
    <property type="component" value="Unassembled WGS sequence"/>
</dbReference>
<evidence type="ECO:0000256" key="1">
    <source>
        <dbReference type="SAM" id="MobiDB-lite"/>
    </source>
</evidence>
<protein>
    <submittedName>
        <fullName evidence="2">Uncharacterized protein</fullName>
    </submittedName>
</protein>
<organism evidence="2 3">
    <name type="scientific">Piloderma croceum (strain F 1598)</name>
    <dbReference type="NCBI Taxonomy" id="765440"/>
    <lineage>
        <taxon>Eukaryota</taxon>
        <taxon>Fungi</taxon>
        <taxon>Dikarya</taxon>
        <taxon>Basidiomycota</taxon>
        <taxon>Agaricomycotina</taxon>
        <taxon>Agaricomycetes</taxon>
        <taxon>Agaricomycetidae</taxon>
        <taxon>Atheliales</taxon>
        <taxon>Atheliaceae</taxon>
        <taxon>Piloderma</taxon>
    </lineage>
</organism>
<gene>
    <name evidence="2" type="ORF">PILCRDRAFT_818999</name>
</gene>
<feature type="compositionally biased region" description="Polar residues" evidence="1">
    <location>
        <begin position="331"/>
        <end position="346"/>
    </location>
</feature>
<dbReference type="GO" id="GO:0003677">
    <property type="term" value="F:DNA binding"/>
    <property type="evidence" value="ECO:0007669"/>
    <property type="project" value="TreeGrafter"/>
</dbReference>
<keyword evidence="3" id="KW-1185">Reference proteome</keyword>
<dbReference type="InParanoid" id="A0A0C3C321"/>
<dbReference type="HOGENOM" id="CLU_560340_0_0_1"/>
<dbReference type="Pfam" id="PF09729">
    <property type="entry name" value="Gti1_Pac2"/>
    <property type="match status" value="1"/>
</dbReference>
<sequence>MQNSVLSSSPQYPNAQPFFGVVENTVQALRLVHAARLGVIPRVLRRLNNSERRRMIVSGAVFVFSVEESGIKRWTDGLLFSPSRIDGNFLVYKELNERTTGSRQSDRSEGWIYMSGEGGRDVYPSVHEHGGQYRTKISFAAESDASTGGLKIGGLVKKTITVKIHGSDYHLVSYYTQQDLDSERFIPMSSRPDIMNLDLPPQIFTFSDYRTPPRVETAKDGRYRIVCEPETQDSEFGGEDIRGYRTRLPGRQMNVERDTARSSSILDSTVIASSASRNQGAASSSDQGFIHNRQEQLAQMIPRYPFQQAGYPPQSTSLEGHGGNNQDDLRTSSVGYGSLPQYQSERLASPQPYPAHYASSSSAPNTYFSTSQLRGERDQSNEQTFEARQAEQLSYGYSRANVWPSAVNQHSPSSEGPPLSPTFPSPHQWSAGPWASANENNFAQPRPPELDNLAAQSRSMGQRFIPGPQLYTVDPRNNEQQYEDDER</sequence>
<dbReference type="AlphaFoldDB" id="A0A0C3C321"/>
<feature type="region of interest" description="Disordered" evidence="1">
    <location>
        <begin position="464"/>
        <end position="487"/>
    </location>
</feature>
<evidence type="ECO:0000313" key="2">
    <source>
        <dbReference type="EMBL" id="KIM83967.1"/>
    </source>
</evidence>
<feature type="region of interest" description="Disordered" evidence="1">
    <location>
        <begin position="306"/>
        <end position="385"/>
    </location>
</feature>